<dbReference type="GO" id="GO:0004401">
    <property type="term" value="F:histidinol-phosphatase activity"/>
    <property type="evidence" value="ECO:0007669"/>
    <property type="project" value="UniProtKB-UniRule"/>
</dbReference>
<dbReference type="InterPro" id="IPR016195">
    <property type="entry name" value="Pol/histidinol_Pase-like"/>
</dbReference>
<reference evidence="10 11" key="1">
    <citation type="submission" date="2016-08" db="EMBL/GenBank/DDBJ databases">
        <title>Complete Genome Sequence Of The Indigo Reducing Clostridium isatidis DSM15098.</title>
        <authorList>
            <person name="Little G.T."/>
            <person name="Minton N.P."/>
        </authorList>
    </citation>
    <scope>NUCLEOTIDE SEQUENCE [LARGE SCALE GENOMIC DNA]</scope>
    <source>
        <strain evidence="10 11">DSM 15098</strain>
    </source>
</reference>
<dbReference type="Pfam" id="PF02811">
    <property type="entry name" value="PHP"/>
    <property type="match status" value="1"/>
</dbReference>
<accession>A0A343JG46</accession>
<comment type="similarity">
    <text evidence="2 8">Belongs to the PHP hydrolase family. HisK subfamily.</text>
</comment>
<gene>
    <name evidence="10" type="ORF">BEN51_09925</name>
</gene>
<dbReference type="GO" id="GO:0000105">
    <property type="term" value="P:L-histidine biosynthetic process"/>
    <property type="evidence" value="ECO:0007669"/>
    <property type="project" value="UniProtKB-UniRule"/>
</dbReference>
<keyword evidence="5 8" id="KW-0378">Hydrolase</keyword>
<comment type="pathway">
    <text evidence="1 8">Amino-acid biosynthesis; L-histidine biosynthesis; L-histidine from 5-phospho-alpha-D-ribose 1-diphosphate: step 8/9.</text>
</comment>
<evidence type="ECO:0000256" key="2">
    <source>
        <dbReference type="ARBA" id="ARBA00009152"/>
    </source>
</evidence>
<dbReference type="InterPro" id="IPR010140">
    <property type="entry name" value="Histidinol_P_phosphatase_HisJ"/>
</dbReference>
<evidence type="ECO:0000256" key="8">
    <source>
        <dbReference type="RuleBase" id="RU366003"/>
    </source>
</evidence>
<evidence type="ECO:0000256" key="6">
    <source>
        <dbReference type="ARBA" id="ARBA00023102"/>
    </source>
</evidence>
<name>A0A343JG46_9CLOT</name>
<protein>
    <recommendedName>
        <fullName evidence="3 8">Histidinol-phosphatase</fullName>
        <shortName evidence="8">HolPase</shortName>
        <ecNumber evidence="3 8">3.1.3.15</ecNumber>
    </recommendedName>
</protein>
<dbReference type="NCBIfam" id="TIGR01856">
    <property type="entry name" value="hisJ_fam"/>
    <property type="match status" value="1"/>
</dbReference>
<dbReference type="SUPFAM" id="SSF89550">
    <property type="entry name" value="PHP domain-like"/>
    <property type="match status" value="1"/>
</dbReference>
<dbReference type="EMBL" id="CP016786">
    <property type="protein sequence ID" value="ASW44504.1"/>
    <property type="molecule type" value="Genomic_DNA"/>
</dbReference>
<dbReference type="PANTHER" id="PTHR21039">
    <property type="entry name" value="HISTIDINOL PHOSPHATASE-RELATED"/>
    <property type="match status" value="1"/>
</dbReference>
<dbReference type="Proteomes" id="UP000264883">
    <property type="component" value="Chromosome"/>
</dbReference>
<dbReference type="KEGG" id="cia:BEN51_09925"/>
<sequence>MVFDSHIHTKFSTDSNMDILEAIAVSKEKNIGIIITEHLDLDYPEEAEFRFDIAKYFNDYEKYRNDKVKLGIEIGLTKNTLKENEEIASKYDFDYVLGSIHAVRGLDIYLDYINLGYNKREFFTYYLEEMLTCVNLYNNFDSLAHIDYPCRYCNYDNKEILVSEFKDILAEIFKSLINKGKVLELNTNRLQNKDAKEALIDIYKLYRDLGGKYITLGSDSHNYKGIYRNFHIGLELMEHLKLKGIYFNKRKLEYIVM</sequence>
<keyword evidence="4 8" id="KW-0028">Amino-acid biosynthesis</keyword>
<feature type="domain" description="PHP" evidence="9">
    <location>
        <begin position="4"/>
        <end position="188"/>
    </location>
</feature>
<evidence type="ECO:0000256" key="5">
    <source>
        <dbReference type="ARBA" id="ARBA00022801"/>
    </source>
</evidence>
<dbReference type="AlphaFoldDB" id="A0A343JG46"/>
<dbReference type="OrthoDB" id="9775255at2"/>
<organism evidence="10 11">
    <name type="scientific">Clostridium isatidis</name>
    <dbReference type="NCBI Taxonomy" id="182773"/>
    <lineage>
        <taxon>Bacteria</taxon>
        <taxon>Bacillati</taxon>
        <taxon>Bacillota</taxon>
        <taxon>Clostridia</taxon>
        <taxon>Eubacteriales</taxon>
        <taxon>Clostridiaceae</taxon>
        <taxon>Clostridium</taxon>
    </lineage>
</organism>
<evidence type="ECO:0000256" key="3">
    <source>
        <dbReference type="ARBA" id="ARBA00013085"/>
    </source>
</evidence>
<dbReference type="Gene3D" id="3.20.20.140">
    <property type="entry name" value="Metal-dependent hydrolases"/>
    <property type="match status" value="1"/>
</dbReference>
<dbReference type="UniPathway" id="UPA00031">
    <property type="reaction ID" value="UER00013"/>
</dbReference>
<evidence type="ECO:0000256" key="1">
    <source>
        <dbReference type="ARBA" id="ARBA00004970"/>
    </source>
</evidence>
<dbReference type="RefSeq" id="WP_119866611.1">
    <property type="nucleotide sequence ID" value="NZ_CP016786.1"/>
</dbReference>
<evidence type="ECO:0000313" key="10">
    <source>
        <dbReference type="EMBL" id="ASW44504.1"/>
    </source>
</evidence>
<dbReference type="EC" id="3.1.3.15" evidence="3 8"/>
<keyword evidence="6 8" id="KW-0368">Histidine biosynthesis</keyword>
<dbReference type="InterPro" id="IPR004013">
    <property type="entry name" value="PHP_dom"/>
</dbReference>
<dbReference type="PANTHER" id="PTHR21039:SF0">
    <property type="entry name" value="HISTIDINOL-PHOSPHATASE"/>
    <property type="match status" value="1"/>
</dbReference>
<evidence type="ECO:0000256" key="4">
    <source>
        <dbReference type="ARBA" id="ARBA00022605"/>
    </source>
</evidence>
<keyword evidence="11" id="KW-1185">Reference proteome</keyword>
<proteinExistence type="inferred from homology"/>
<evidence type="ECO:0000313" key="11">
    <source>
        <dbReference type="Proteomes" id="UP000264883"/>
    </source>
</evidence>
<dbReference type="NCBIfam" id="NF004086">
    <property type="entry name" value="PRK05588.1"/>
    <property type="match status" value="1"/>
</dbReference>
<comment type="catalytic activity">
    <reaction evidence="7 8">
        <text>L-histidinol phosphate + H2O = L-histidinol + phosphate</text>
        <dbReference type="Rhea" id="RHEA:14465"/>
        <dbReference type="ChEBI" id="CHEBI:15377"/>
        <dbReference type="ChEBI" id="CHEBI:43474"/>
        <dbReference type="ChEBI" id="CHEBI:57699"/>
        <dbReference type="ChEBI" id="CHEBI:57980"/>
        <dbReference type="EC" id="3.1.3.15"/>
    </reaction>
</comment>
<dbReference type="GO" id="GO:0005737">
    <property type="term" value="C:cytoplasm"/>
    <property type="evidence" value="ECO:0007669"/>
    <property type="project" value="TreeGrafter"/>
</dbReference>
<evidence type="ECO:0000256" key="7">
    <source>
        <dbReference type="ARBA" id="ARBA00049158"/>
    </source>
</evidence>
<evidence type="ECO:0000259" key="9">
    <source>
        <dbReference type="Pfam" id="PF02811"/>
    </source>
</evidence>